<dbReference type="PANTHER" id="PTHR21230">
    <property type="entry name" value="VESICLE TRANSPORT V-SNARE PROTEIN VTI1-RELATED"/>
    <property type="match status" value="1"/>
</dbReference>
<proteinExistence type="evidence at transcript level"/>
<sequence>MDALYHQTNRLLQEVAGEDLGRVERLGEDPCREEIEKQVENKLANVNSNCSRLDMLVNKEPPQRRSSAKYRVDQLKYDYQHILNSLRVIQQRRTLRKQQELERAALLSRSFTTNDAPRDTAISLDHTLQHHSRLESANRNVDQMLDAGNSVMEGLRHQGSVMKGAHRKLMDLTSTLGMSNTIMRLIERRGAQDKYILFAGMFIVLLLLYLLLRYF</sequence>
<dbReference type="CDD" id="cd15863">
    <property type="entry name" value="SNARE_GS27"/>
    <property type="match status" value="1"/>
</dbReference>
<keyword evidence="1 10" id="KW-0813">Transport</keyword>
<dbReference type="GO" id="GO:0005794">
    <property type="term" value="C:Golgi apparatus"/>
    <property type="evidence" value="ECO:0007669"/>
    <property type="project" value="UniProtKB-SubCell"/>
</dbReference>
<dbReference type="GO" id="GO:0005484">
    <property type="term" value="F:SNAP receptor activity"/>
    <property type="evidence" value="ECO:0007669"/>
    <property type="project" value="InterPro"/>
</dbReference>
<evidence type="ECO:0000256" key="4">
    <source>
        <dbReference type="ARBA" id="ARBA00022989"/>
    </source>
</evidence>
<comment type="subcellular location">
    <subcellularLocation>
        <location evidence="8">Golgi apparatus</location>
        <location evidence="8">cis-Golgi network membrane</location>
        <topology evidence="8">Single-pass type IV membrane protein</topology>
    </subcellularLocation>
</comment>
<keyword evidence="5" id="KW-0333">Golgi apparatus</keyword>
<organism evidence="12">
    <name type="scientific">Hirondellea gigas</name>
    <dbReference type="NCBI Taxonomy" id="1518452"/>
    <lineage>
        <taxon>Eukaryota</taxon>
        <taxon>Metazoa</taxon>
        <taxon>Ecdysozoa</taxon>
        <taxon>Arthropoda</taxon>
        <taxon>Crustacea</taxon>
        <taxon>Multicrustacea</taxon>
        <taxon>Malacostraca</taxon>
        <taxon>Eumalacostraca</taxon>
        <taxon>Peracarida</taxon>
        <taxon>Amphipoda</taxon>
        <taxon>Amphilochidea</taxon>
        <taxon>Lysianassida</taxon>
        <taxon>Lysianassidira</taxon>
        <taxon>Lysianassoidea</taxon>
        <taxon>Lysianassidae</taxon>
        <taxon>Hirondellea</taxon>
    </lineage>
</organism>
<keyword evidence="2 11" id="KW-0812">Transmembrane</keyword>
<keyword evidence="3 10" id="KW-0653">Protein transport</keyword>
<dbReference type="SUPFAM" id="SSF58038">
    <property type="entry name" value="SNARE fusion complex"/>
    <property type="match status" value="1"/>
</dbReference>
<accession>A0A2P2IA96</accession>
<evidence type="ECO:0000256" key="9">
    <source>
        <dbReference type="ARBA" id="ARBA00038172"/>
    </source>
</evidence>
<evidence type="ECO:0000256" key="6">
    <source>
        <dbReference type="ARBA" id="ARBA00023136"/>
    </source>
</evidence>
<dbReference type="InterPro" id="IPR027027">
    <property type="entry name" value="GOSR2/Membrin/Bos1"/>
</dbReference>
<dbReference type="Pfam" id="PF12352">
    <property type="entry name" value="V-SNARE_C"/>
    <property type="match status" value="1"/>
</dbReference>
<feature type="transmembrane region" description="Helical" evidence="11">
    <location>
        <begin position="195"/>
        <end position="212"/>
    </location>
</feature>
<dbReference type="GO" id="GO:0006906">
    <property type="term" value="P:vesicle fusion"/>
    <property type="evidence" value="ECO:0007669"/>
    <property type="project" value="TreeGrafter"/>
</dbReference>
<dbReference type="GO" id="GO:0031902">
    <property type="term" value="C:late endosome membrane"/>
    <property type="evidence" value="ECO:0007669"/>
    <property type="project" value="TreeGrafter"/>
</dbReference>
<keyword evidence="12" id="KW-0675">Receptor</keyword>
<dbReference type="GO" id="GO:0005789">
    <property type="term" value="C:endoplasmic reticulum membrane"/>
    <property type="evidence" value="ECO:0007669"/>
    <property type="project" value="TreeGrafter"/>
</dbReference>
<dbReference type="GO" id="GO:0000149">
    <property type="term" value="F:SNARE binding"/>
    <property type="evidence" value="ECO:0007669"/>
    <property type="project" value="TreeGrafter"/>
</dbReference>
<dbReference type="Gene3D" id="1.20.5.110">
    <property type="match status" value="1"/>
</dbReference>
<evidence type="ECO:0000256" key="3">
    <source>
        <dbReference type="ARBA" id="ARBA00022927"/>
    </source>
</evidence>
<keyword evidence="4 11" id="KW-1133">Transmembrane helix</keyword>
<comment type="similarity">
    <text evidence="9 10">Belongs to the GOSR2 family.</text>
</comment>
<protein>
    <submittedName>
        <fullName evidence="12">Golgi SNAP receptor complex member 2-like</fullName>
    </submittedName>
</protein>
<dbReference type="GO" id="GO:0031201">
    <property type="term" value="C:SNARE complex"/>
    <property type="evidence" value="ECO:0007669"/>
    <property type="project" value="TreeGrafter"/>
</dbReference>
<dbReference type="PANTHER" id="PTHR21230:SF1">
    <property type="entry name" value="GOLGI SNAP RECEPTOR COMPLEX MEMBER 2"/>
    <property type="match status" value="1"/>
</dbReference>
<evidence type="ECO:0000256" key="10">
    <source>
        <dbReference type="PIRNR" id="PIRNR028865"/>
    </source>
</evidence>
<reference evidence="12" key="1">
    <citation type="journal article" date="2018" name="Biosci. Biotechnol. Biochem.">
        <title>Polysaccharide hydrolase of the hadal zone amphipods Hirondellea gigas.</title>
        <authorList>
            <person name="Kobayashi H."/>
            <person name="Nagahama T."/>
            <person name="Arai W."/>
            <person name="Sasagawa Y."/>
            <person name="Umeda M."/>
            <person name="Hayashi T."/>
            <person name="Nikaido I."/>
            <person name="Watanabe H."/>
            <person name="Oguri K."/>
            <person name="Kitazato H."/>
            <person name="Fujioka K."/>
            <person name="Kido Y."/>
            <person name="Takami H."/>
        </authorList>
    </citation>
    <scope>NUCLEOTIDE SEQUENCE</scope>
    <source>
        <tissue evidence="12">Whole body</tissue>
    </source>
</reference>
<dbReference type="GO" id="GO:0015031">
    <property type="term" value="P:protein transport"/>
    <property type="evidence" value="ECO:0007669"/>
    <property type="project" value="UniProtKB-KW"/>
</dbReference>
<keyword evidence="6 10" id="KW-0472">Membrane</keyword>
<evidence type="ECO:0000256" key="2">
    <source>
        <dbReference type="ARBA" id="ARBA00022692"/>
    </source>
</evidence>
<evidence type="ECO:0000313" key="12">
    <source>
        <dbReference type="EMBL" id="LAB70949.1"/>
    </source>
</evidence>
<comment type="function">
    <text evidence="7 10">Involved in transport of proteins from the cis/medial-Golgi to the trans-Golgi network.</text>
</comment>
<evidence type="ECO:0000256" key="5">
    <source>
        <dbReference type="ARBA" id="ARBA00023034"/>
    </source>
</evidence>
<evidence type="ECO:0000256" key="11">
    <source>
        <dbReference type="SAM" id="Phobius"/>
    </source>
</evidence>
<evidence type="ECO:0000256" key="8">
    <source>
        <dbReference type="ARBA" id="ARBA00037862"/>
    </source>
</evidence>
<name>A0A2P2IA96_9CRUS</name>
<evidence type="ECO:0000256" key="1">
    <source>
        <dbReference type="ARBA" id="ARBA00022448"/>
    </source>
</evidence>
<dbReference type="AlphaFoldDB" id="A0A2P2IA96"/>
<evidence type="ECO:0000256" key="7">
    <source>
        <dbReference type="ARBA" id="ARBA00037078"/>
    </source>
</evidence>
<dbReference type="EMBL" id="IACF01005363">
    <property type="protein sequence ID" value="LAB70949.1"/>
    <property type="molecule type" value="mRNA"/>
</dbReference>
<dbReference type="GO" id="GO:0012507">
    <property type="term" value="C:ER to Golgi transport vesicle membrane"/>
    <property type="evidence" value="ECO:0007669"/>
    <property type="project" value="TreeGrafter"/>
</dbReference>
<dbReference type="PIRSF" id="PIRSF028865">
    <property type="entry name" value="Membrin-2"/>
    <property type="match status" value="1"/>
</dbReference>